<dbReference type="EMBL" id="AP019695">
    <property type="protein sequence ID" value="BBK22199.1"/>
    <property type="molecule type" value="Genomic_DNA"/>
</dbReference>
<dbReference type="KEGG" id="aarg:Aargi30884_11020"/>
<proteinExistence type="predicted"/>
<protein>
    <recommendedName>
        <fullName evidence="5">Cell division protein FtsL</fullName>
    </recommendedName>
</protein>
<keyword evidence="2" id="KW-0812">Transmembrane</keyword>
<dbReference type="Proteomes" id="UP000464754">
    <property type="component" value="Chromosome"/>
</dbReference>
<dbReference type="AlphaFoldDB" id="A0A6N4THH0"/>
<accession>A0A6N4THH0</accession>
<reference evidence="4" key="1">
    <citation type="submission" date="2019-05" db="EMBL/GenBank/DDBJ databases">
        <title>Complete genome sequencing of Absiella argi strain JCM 30884.</title>
        <authorList>
            <person name="Sakamoto M."/>
            <person name="Murakami T."/>
            <person name="Mori H."/>
        </authorList>
    </citation>
    <scope>NUCLEOTIDE SEQUENCE [LARGE SCALE GENOMIC DNA]</scope>
    <source>
        <strain evidence="4">JCM 30884</strain>
    </source>
</reference>
<keyword evidence="1" id="KW-0175">Coiled coil</keyword>
<dbReference type="RefSeq" id="WP_164503363.1">
    <property type="nucleotide sequence ID" value="NZ_AP019695.1"/>
</dbReference>
<keyword evidence="4" id="KW-1185">Reference proteome</keyword>
<feature type="transmembrane region" description="Helical" evidence="2">
    <location>
        <begin position="15"/>
        <end position="35"/>
    </location>
</feature>
<evidence type="ECO:0000256" key="1">
    <source>
        <dbReference type="SAM" id="Coils"/>
    </source>
</evidence>
<evidence type="ECO:0008006" key="5">
    <source>
        <dbReference type="Google" id="ProtNLM"/>
    </source>
</evidence>
<evidence type="ECO:0000256" key="2">
    <source>
        <dbReference type="SAM" id="Phobius"/>
    </source>
</evidence>
<evidence type="ECO:0000313" key="4">
    <source>
        <dbReference type="Proteomes" id="UP000464754"/>
    </source>
</evidence>
<keyword evidence="2" id="KW-0472">Membrane</keyword>
<name>A0A6N4THH0_9FIRM</name>
<gene>
    <name evidence="3" type="ORF">Aargi30884_11020</name>
</gene>
<keyword evidence="2" id="KW-1133">Transmembrane helix</keyword>
<evidence type="ECO:0000313" key="3">
    <source>
        <dbReference type="EMBL" id="BBK22199.1"/>
    </source>
</evidence>
<organism evidence="3 4">
    <name type="scientific">Amedibacterium intestinale</name>
    <dbReference type="NCBI Taxonomy" id="2583452"/>
    <lineage>
        <taxon>Bacteria</taxon>
        <taxon>Bacillati</taxon>
        <taxon>Bacillota</taxon>
        <taxon>Erysipelotrichia</taxon>
        <taxon>Erysipelotrichales</taxon>
        <taxon>Erysipelotrichaceae</taxon>
        <taxon>Amedibacterium</taxon>
    </lineage>
</organism>
<feature type="coiled-coil region" evidence="1">
    <location>
        <begin position="43"/>
        <end position="77"/>
    </location>
</feature>
<sequence>MTVAKAKIVKRKRRIRLEGIAGLLFVLAAVVYLGAKCGLKAYNQGLQKVATQAEEKVTDLKNEVGKLEDEVINLQRRDRVVGMAEKKGLKTNQEQVVVMGEDLEDK</sequence>